<evidence type="ECO:0000313" key="3">
    <source>
        <dbReference type="EMBL" id="CAF4332103.1"/>
    </source>
</evidence>
<reference evidence="3" key="1">
    <citation type="submission" date="2021-02" db="EMBL/GenBank/DDBJ databases">
        <authorList>
            <person name="Nowell W R."/>
        </authorList>
    </citation>
    <scope>NUCLEOTIDE SEQUENCE</scope>
</reference>
<evidence type="ECO:0000256" key="1">
    <source>
        <dbReference type="SAM" id="Coils"/>
    </source>
</evidence>
<dbReference type="Proteomes" id="UP000677228">
    <property type="component" value="Unassembled WGS sequence"/>
</dbReference>
<dbReference type="AlphaFoldDB" id="A0A8S2UF23"/>
<accession>A0A8S2UF23</accession>
<dbReference type="EMBL" id="CAJNOK010039225">
    <property type="protein sequence ID" value="CAF1543337.1"/>
    <property type="molecule type" value="Genomic_DNA"/>
</dbReference>
<gene>
    <name evidence="2" type="ORF">OVA965_LOCUS38895</name>
    <name evidence="3" type="ORF">TMI583_LOCUS40130</name>
</gene>
<evidence type="ECO:0000313" key="2">
    <source>
        <dbReference type="EMBL" id="CAF1543337.1"/>
    </source>
</evidence>
<keyword evidence="1" id="KW-0175">Coiled coil</keyword>
<evidence type="ECO:0000313" key="4">
    <source>
        <dbReference type="Proteomes" id="UP000682733"/>
    </source>
</evidence>
<name>A0A8S2UF23_9BILA</name>
<proteinExistence type="predicted"/>
<organism evidence="3 4">
    <name type="scientific">Didymodactylos carnosus</name>
    <dbReference type="NCBI Taxonomy" id="1234261"/>
    <lineage>
        <taxon>Eukaryota</taxon>
        <taxon>Metazoa</taxon>
        <taxon>Spiralia</taxon>
        <taxon>Gnathifera</taxon>
        <taxon>Rotifera</taxon>
        <taxon>Eurotatoria</taxon>
        <taxon>Bdelloidea</taxon>
        <taxon>Philodinida</taxon>
        <taxon>Philodinidae</taxon>
        <taxon>Didymodactylos</taxon>
    </lineage>
</organism>
<dbReference type="EMBL" id="CAJOBA010061590">
    <property type="protein sequence ID" value="CAF4332103.1"/>
    <property type="molecule type" value="Genomic_DNA"/>
</dbReference>
<feature type="coiled-coil region" evidence="1">
    <location>
        <begin position="226"/>
        <end position="253"/>
    </location>
</feature>
<comment type="caution">
    <text evidence="3">The sequence shown here is derived from an EMBL/GenBank/DDBJ whole genome shotgun (WGS) entry which is preliminary data.</text>
</comment>
<protein>
    <submittedName>
        <fullName evidence="3">Uncharacterized protein</fullName>
    </submittedName>
</protein>
<dbReference type="Proteomes" id="UP000682733">
    <property type="component" value="Unassembled WGS sequence"/>
</dbReference>
<sequence length="259" mass="30919">MNVPNLINCHLPFCRLSVSSHKTNIKKLTIKLQSFVDLAHLMNCIPLIEYLNIHLYIDYMLNIVHNREPVAFKFISLKLKHLILKITNVEFDSIELFFSNLSSSPIKYLSFSASHLSFINGQRWEYILSNYFRRLETFRFYIGYRCIPKSFLTTMKQTLQIFQTDYWINHKWHVMFDYSPIRDQLNFYSYPFKDKCYVTELDIFQSKYGDGTVDDSTTYKNDKIDKLCIELANDETNINIEQLKNEIGKMRSTDYRNLR</sequence>